<feature type="transmembrane region" description="Helical" evidence="6">
    <location>
        <begin position="86"/>
        <end position="112"/>
    </location>
</feature>
<keyword evidence="4 6" id="KW-1133">Transmembrane helix</keyword>
<proteinExistence type="predicted"/>
<feature type="transmembrane region" description="Helical" evidence="6">
    <location>
        <begin position="323"/>
        <end position="341"/>
    </location>
</feature>
<feature type="transmembrane region" description="Helical" evidence="6">
    <location>
        <begin position="189"/>
        <end position="207"/>
    </location>
</feature>
<feature type="transmembrane region" description="Helical" evidence="6">
    <location>
        <begin position="154"/>
        <end position="177"/>
    </location>
</feature>
<evidence type="ECO:0000256" key="3">
    <source>
        <dbReference type="ARBA" id="ARBA00022692"/>
    </source>
</evidence>
<feature type="transmembrane region" description="Helical" evidence="6">
    <location>
        <begin position="228"/>
        <end position="252"/>
    </location>
</feature>
<protein>
    <submittedName>
        <fullName evidence="7">Amino acid permease</fullName>
    </submittedName>
</protein>
<dbReference type="Pfam" id="PF13520">
    <property type="entry name" value="AA_permease_2"/>
    <property type="match status" value="1"/>
</dbReference>
<evidence type="ECO:0000256" key="5">
    <source>
        <dbReference type="ARBA" id="ARBA00023136"/>
    </source>
</evidence>
<dbReference type="GO" id="GO:0005886">
    <property type="term" value="C:plasma membrane"/>
    <property type="evidence" value="ECO:0007669"/>
    <property type="project" value="UniProtKB-SubCell"/>
</dbReference>
<organism evidence="7 8">
    <name type="scientific">Odinarchaeota yellowstonii (strain LCB_4)</name>
    <dbReference type="NCBI Taxonomy" id="1841599"/>
    <lineage>
        <taxon>Archaea</taxon>
        <taxon>Promethearchaeati</taxon>
        <taxon>Candidatus Odinarchaeota</taxon>
        <taxon>Candidatus Odinarchaeia</taxon>
        <taxon>Candidatus Odinarchaeales</taxon>
        <taxon>Candidatus Odinarchaeaceae</taxon>
        <taxon>Candidatus Odinarchaeum</taxon>
    </lineage>
</organism>
<reference evidence="7" key="1">
    <citation type="journal article" date="2017" name="Nature">
        <title>Asgard archaea illuminate the origin of eukaryotic cellular complexity.</title>
        <authorList>
            <person name="Zaremba-Niedzwiedzka K."/>
            <person name="Caceres E.F."/>
            <person name="Saw J.H."/>
            <person name="Backstrom D."/>
            <person name="Juzokaite L."/>
            <person name="Vancaester E."/>
            <person name="Seitz K.W."/>
            <person name="Anantharaman K."/>
            <person name="Starnawski P."/>
            <person name="Kjeldsen K.U."/>
            <person name="Scott M.B."/>
            <person name="Nunoura T."/>
            <person name="Banfield J.F."/>
            <person name="Schramm A."/>
            <person name="Baker B.J."/>
            <person name="Spang A."/>
            <person name="Ettema T.J.G."/>
        </authorList>
    </citation>
    <scope>NUCLEOTIDE SEQUENCE</scope>
    <source>
        <strain evidence="7">LCB_4</strain>
    </source>
</reference>
<feature type="transmembrane region" description="Helical" evidence="6">
    <location>
        <begin position="272"/>
        <end position="302"/>
    </location>
</feature>
<dbReference type="InterPro" id="IPR050367">
    <property type="entry name" value="APC_superfamily"/>
</dbReference>
<feature type="transmembrane region" description="Helical" evidence="6">
    <location>
        <begin position="347"/>
        <end position="368"/>
    </location>
</feature>
<sequence length="439" mass="46915">MVEGGGELKRRVSLVGLTFYGVGNILGAGIYALIGPVVGLAGNMAWLPFLLTAFIGLLTGLSYAELSSMYPKSAASFVYVDRAFRIRVLSFILGWVVIFSGLFSAATVALGFGDYLSVLLGLSGLEASMILAAVLIVVMSLVNYIGIRESTWMNVVFTLIEASGLLLIIFIGVPFLGSVNYFELPAGGGLLNILSTVNLVFFAYLGFEVIANLSEEGVDAKRSVPKAIIFSILITTVIYCLVAVSVVSILPYDLIASSPAPLKTVVLSVLGPVGGFLMSFIALFATANTVLIVLVTTSRLVYGMAKDKALPAPLCRVSKRTGTPTIAVLFVMAISLLMLLLGDISLVANATVFGILIVFLFVNLSVIILRRRYPEADRPFKISLSFKWIPVTAVTGAVICLLLLFSFEPLIILIQFIIVVAGLLLFIGLGKRISRVSCE</sequence>
<feature type="transmembrane region" description="Helical" evidence="6">
    <location>
        <begin position="388"/>
        <end position="405"/>
    </location>
</feature>
<dbReference type="GO" id="GO:0022857">
    <property type="term" value="F:transmembrane transporter activity"/>
    <property type="evidence" value="ECO:0007669"/>
    <property type="project" value="InterPro"/>
</dbReference>
<feature type="transmembrane region" description="Helical" evidence="6">
    <location>
        <begin position="46"/>
        <end position="66"/>
    </location>
</feature>
<reference evidence="7" key="2">
    <citation type="journal article" date="2022" name="Nat. Microbiol.">
        <title>A closed Candidatus Odinarchaeum chromosome exposes Asgard archaeal viruses.</title>
        <authorList>
            <person name="Tamarit D."/>
            <person name="Caceres E.F."/>
            <person name="Krupovic M."/>
            <person name="Nijland R."/>
            <person name="Eme L."/>
            <person name="Robinson N.P."/>
            <person name="Ettema T.J.G."/>
        </authorList>
    </citation>
    <scope>NUCLEOTIDE SEQUENCE</scope>
    <source>
        <strain evidence="7">LCB_4</strain>
    </source>
</reference>
<accession>A0AAF0IBD3</accession>
<dbReference type="Proteomes" id="UP000186851">
    <property type="component" value="Chromosome"/>
</dbReference>
<feature type="transmembrane region" description="Helical" evidence="6">
    <location>
        <begin position="411"/>
        <end position="429"/>
    </location>
</feature>
<feature type="transmembrane region" description="Helical" evidence="6">
    <location>
        <begin position="118"/>
        <end position="142"/>
    </location>
</feature>
<dbReference type="AlphaFoldDB" id="A0AAF0IBD3"/>
<keyword evidence="3 6" id="KW-0812">Transmembrane</keyword>
<dbReference type="KEGG" id="oyw:OdinLCB4_007255"/>
<evidence type="ECO:0000256" key="2">
    <source>
        <dbReference type="ARBA" id="ARBA00022475"/>
    </source>
</evidence>
<evidence type="ECO:0000256" key="1">
    <source>
        <dbReference type="ARBA" id="ARBA00004651"/>
    </source>
</evidence>
<evidence type="ECO:0000313" key="7">
    <source>
        <dbReference type="EMBL" id="WEU40256.1"/>
    </source>
</evidence>
<dbReference type="InterPro" id="IPR002293">
    <property type="entry name" value="AA/rel_permease1"/>
</dbReference>
<feature type="transmembrane region" description="Helical" evidence="6">
    <location>
        <begin position="12"/>
        <end position="34"/>
    </location>
</feature>
<comment type="subcellular location">
    <subcellularLocation>
        <location evidence="1">Cell membrane</location>
        <topology evidence="1">Multi-pass membrane protein</topology>
    </subcellularLocation>
</comment>
<evidence type="ECO:0000256" key="6">
    <source>
        <dbReference type="SAM" id="Phobius"/>
    </source>
</evidence>
<evidence type="ECO:0000313" key="8">
    <source>
        <dbReference type="Proteomes" id="UP000186851"/>
    </source>
</evidence>
<name>A0AAF0IBD3_ODILC</name>
<gene>
    <name evidence="7" type="ORF">OdinLCB4_007255</name>
</gene>
<keyword evidence="2" id="KW-1003">Cell membrane</keyword>
<dbReference type="Gene3D" id="1.20.1740.10">
    <property type="entry name" value="Amino acid/polyamine transporter I"/>
    <property type="match status" value="1"/>
</dbReference>
<dbReference type="PANTHER" id="PTHR42770:SF11">
    <property type="entry name" value="INNER MEMBRANE TRANSPORT PROTEIN YBAT"/>
    <property type="match status" value="1"/>
</dbReference>
<keyword evidence="5 6" id="KW-0472">Membrane</keyword>
<evidence type="ECO:0000256" key="4">
    <source>
        <dbReference type="ARBA" id="ARBA00022989"/>
    </source>
</evidence>
<dbReference type="PIRSF" id="PIRSF006060">
    <property type="entry name" value="AA_transporter"/>
    <property type="match status" value="1"/>
</dbReference>
<dbReference type="EMBL" id="CP091871">
    <property type="protein sequence ID" value="WEU40256.1"/>
    <property type="molecule type" value="Genomic_DNA"/>
</dbReference>
<dbReference type="PANTHER" id="PTHR42770">
    <property type="entry name" value="AMINO ACID TRANSPORTER-RELATED"/>
    <property type="match status" value="1"/>
</dbReference>